<dbReference type="EMBL" id="FWWR01000009">
    <property type="protein sequence ID" value="SMB87334.1"/>
    <property type="molecule type" value="Genomic_DNA"/>
</dbReference>
<accession>A0A1W1V2T0</accession>
<dbReference type="STRING" id="573058.SAMN00017477_1083"/>
<keyword evidence="2" id="KW-1185">Reference proteome</keyword>
<evidence type="ECO:0000313" key="1">
    <source>
        <dbReference type="EMBL" id="SMB87334.1"/>
    </source>
</evidence>
<dbReference type="RefSeq" id="WP_084230685.1">
    <property type="nucleotide sequence ID" value="NZ_FWWR01000009.1"/>
</dbReference>
<name>A0A1W1V2T0_PEPAS</name>
<dbReference type="Proteomes" id="UP000192368">
    <property type="component" value="Unassembled WGS sequence"/>
</dbReference>
<sequence length="82" mass="9399">MYNGNIIKAKLENLLGYIVEFRVYKGHKIDADTLRGLEGEFIISTCLLPKVEGKKIISVDRCLNERNLLEIFHAISNSELYN</sequence>
<gene>
    <name evidence="1" type="ORF">SAMN00017477_1083</name>
</gene>
<reference evidence="2" key="1">
    <citation type="submission" date="2017-04" db="EMBL/GenBank/DDBJ databases">
        <authorList>
            <person name="Varghese N."/>
            <person name="Submissions S."/>
        </authorList>
    </citation>
    <scope>NUCLEOTIDE SEQUENCE [LARGE SCALE GENOMIC DNA]</scope>
    <source>
        <strain evidence="2">DSM 20463</strain>
    </source>
</reference>
<protein>
    <submittedName>
        <fullName evidence="1">Uncharacterized protein</fullName>
    </submittedName>
</protein>
<organism evidence="1 2">
    <name type="scientific">Peptoniphilus asaccharolyticus DSM 20463</name>
    <dbReference type="NCBI Taxonomy" id="573058"/>
    <lineage>
        <taxon>Bacteria</taxon>
        <taxon>Bacillati</taxon>
        <taxon>Bacillota</taxon>
        <taxon>Tissierellia</taxon>
        <taxon>Tissierellales</taxon>
        <taxon>Peptoniphilaceae</taxon>
        <taxon>Peptoniphilus</taxon>
    </lineage>
</organism>
<dbReference type="AlphaFoldDB" id="A0A1W1V2T0"/>
<proteinExistence type="predicted"/>
<evidence type="ECO:0000313" key="2">
    <source>
        <dbReference type="Proteomes" id="UP000192368"/>
    </source>
</evidence>